<keyword evidence="3" id="KW-1185">Reference proteome</keyword>
<reference evidence="2 3" key="1">
    <citation type="submission" date="2019-07" db="EMBL/GenBank/DDBJ databases">
        <title>Draft genome assembly of a fouling barnacle, Amphibalanus amphitrite (Darwin, 1854): The first reference genome for Thecostraca.</title>
        <authorList>
            <person name="Kim W."/>
        </authorList>
    </citation>
    <scope>NUCLEOTIDE SEQUENCE [LARGE SCALE GENOMIC DNA]</scope>
    <source>
        <strain evidence="2">SNU_AA5</strain>
        <tissue evidence="2">Soma without cirri and trophi</tissue>
    </source>
</reference>
<organism evidence="2 3">
    <name type="scientific">Amphibalanus amphitrite</name>
    <name type="common">Striped barnacle</name>
    <name type="synonym">Balanus amphitrite</name>
    <dbReference type="NCBI Taxonomy" id="1232801"/>
    <lineage>
        <taxon>Eukaryota</taxon>
        <taxon>Metazoa</taxon>
        <taxon>Ecdysozoa</taxon>
        <taxon>Arthropoda</taxon>
        <taxon>Crustacea</taxon>
        <taxon>Multicrustacea</taxon>
        <taxon>Cirripedia</taxon>
        <taxon>Thoracica</taxon>
        <taxon>Thoracicalcarea</taxon>
        <taxon>Balanomorpha</taxon>
        <taxon>Balanoidea</taxon>
        <taxon>Balanidae</taxon>
        <taxon>Amphibalaninae</taxon>
        <taxon>Amphibalanus</taxon>
    </lineage>
</organism>
<sequence>MGIRCGRHRGGDWGIVRGRPEPRGCLRVITTSWNLSGAALRSCDGSTELKQILGVCLEEDGPELQLSVRRATRRLQLRHHPDRPHGSAFLSRLINISAAWLTDHRGAYLAWAATETGAAQLARATLAGPAPLRSPLTPAEERRVLAELDASAARQVEVLTERDRLREDLRRVRIELASSLAHQERLRSEREELRRERELTLTELDASASRQAELLLERDQLRQDLKRAQTELAAGAARQDHLLEERRQLEQGCEQACSELEAGVAREEQLRQQLEQLQQTAIFAQEEAARGRRRLASAEAHLHRERRAMGAVAGAAQAAELAAARAVERLRSRRLTPLLSAHLRQTAAGVTGCRARRTARRLLERLC</sequence>
<keyword evidence="1" id="KW-0175">Coiled coil</keyword>
<evidence type="ECO:0000313" key="2">
    <source>
        <dbReference type="EMBL" id="KAF0314094.1"/>
    </source>
</evidence>
<comment type="caution">
    <text evidence="2">The sequence shown here is derived from an EMBL/GenBank/DDBJ whole genome shotgun (WGS) entry which is preliminary data.</text>
</comment>
<proteinExistence type="predicted"/>
<dbReference type="EMBL" id="VIIS01000048">
    <property type="protein sequence ID" value="KAF0314094.1"/>
    <property type="molecule type" value="Genomic_DNA"/>
</dbReference>
<protein>
    <submittedName>
        <fullName evidence="2">Uncharacterized protein</fullName>
    </submittedName>
</protein>
<name>A0A6A4XDI5_AMPAM</name>
<gene>
    <name evidence="2" type="ORF">FJT64_001557</name>
</gene>
<evidence type="ECO:0000313" key="3">
    <source>
        <dbReference type="Proteomes" id="UP000440578"/>
    </source>
</evidence>
<dbReference type="Proteomes" id="UP000440578">
    <property type="component" value="Unassembled WGS sequence"/>
</dbReference>
<evidence type="ECO:0000256" key="1">
    <source>
        <dbReference type="SAM" id="Coils"/>
    </source>
</evidence>
<dbReference type="AlphaFoldDB" id="A0A6A4XDI5"/>
<accession>A0A6A4XDI5</accession>
<feature type="coiled-coil region" evidence="1">
    <location>
        <begin position="176"/>
        <end position="294"/>
    </location>
</feature>